<dbReference type="EMBL" id="CP034206">
    <property type="protein sequence ID" value="QBZ58774.1"/>
    <property type="molecule type" value="Genomic_DNA"/>
</dbReference>
<organism evidence="1 2">
    <name type="scientific">Pyricularia oryzae</name>
    <name type="common">Rice blast fungus</name>
    <name type="synonym">Magnaporthe oryzae</name>
    <dbReference type="NCBI Taxonomy" id="318829"/>
    <lineage>
        <taxon>Eukaryota</taxon>
        <taxon>Fungi</taxon>
        <taxon>Dikarya</taxon>
        <taxon>Ascomycota</taxon>
        <taxon>Pezizomycotina</taxon>
        <taxon>Sordariomycetes</taxon>
        <taxon>Sordariomycetidae</taxon>
        <taxon>Magnaporthales</taxon>
        <taxon>Pyriculariaceae</taxon>
        <taxon>Pyricularia</taxon>
    </lineage>
</organism>
<gene>
    <name evidence="1" type="ORF">PoMZ_03732</name>
</gene>
<accession>A0A4P7NDA0</accession>
<evidence type="ECO:0000313" key="2">
    <source>
        <dbReference type="Proteomes" id="UP000294847"/>
    </source>
</evidence>
<protein>
    <submittedName>
        <fullName evidence="1">Uncharacterized protein</fullName>
    </submittedName>
</protein>
<dbReference type="AlphaFoldDB" id="A0A4P7NDA0"/>
<name>A0A4P7NDA0_PYROR</name>
<dbReference type="Proteomes" id="UP000294847">
    <property type="component" value="Chromosome 3"/>
</dbReference>
<sequence length="67" mass="7619">MAKPPRMVICREQQCRRATATVPTAGIFAVMAMQPEHENTAMWDMKVVDLTYLDVLIGISQWYGLSF</sequence>
<reference evidence="1 2" key="1">
    <citation type="journal article" date="2019" name="Mol. Biol. Evol.">
        <title>Blast fungal genomes show frequent chromosomal changes, gene gains and losses, and effector gene turnover.</title>
        <authorList>
            <person name="Gomez Luciano L.B."/>
            <person name="Jason Tsai I."/>
            <person name="Chuma I."/>
            <person name="Tosa Y."/>
            <person name="Chen Y.H."/>
            <person name="Li J.Y."/>
            <person name="Li M.Y."/>
            <person name="Jade Lu M.Y."/>
            <person name="Nakayashiki H."/>
            <person name="Li W.H."/>
        </authorList>
    </citation>
    <scope>NUCLEOTIDE SEQUENCE [LARGE SCALE GENOMIC DNA]</scope>
    <source>
        <strain evidence="1">MZ5-1-6</strain>
    </source>
</reference>
<evidence type="ECO:0000313" key="1">
    <source>
        <dbReference type="EMBL" id="QBZ58774.1"/>
    </source>
</evidence>
<proteinExistence type="predicted"/>